<dbReference type="InterPro" id="IPR036908">
    <property type="entry name" value="RlpA-like_sf"/>
</dbReference>
<protein>
    <submittedName>
        <fullName evidence="4">3D domain protein</fullName>
    </submittedName>
</protein>
<dbReference type="PANTHER" id="PTHR39160:SF4">
    <property type="entry name" value="RESUSCITATION-PROMOTING FACTOR RPFB"/>
    <property type="match status" value="1"/>
</dbReference>
<dbReference type="PROSITE" id="PS51109">
    <property type="entry name" value="G5"/>
    <property type="match status" value="1"/>
</dbReference>
<dbReference type="Pfam" id="PF03990">
    <property type="entry name" value="DUF348"/>
    <property type="match status" value="2"/>
</dbReference>
<dbReference type="GO" id="GO:0019867">
    <property type="term" value="C:outer membrane"/>
    <property type="evidence" value="ECO:0007669"/>
    <property type="project" value="InterPro"/>
</dbReference>
<feature type="domain" description="G5" evidence="3">
    <location>
        <begin position="154"/>
        <end position="234"/>
    </location>
</feature>
<sequence>MDASNRRIWPDAFIKFIKKPAGILILAALVISLVGITVYVNLKKQVTITDNGKSIVATTFKSTVKGLLSEKNIKLRKEDVVTPSLDSKLKEGIKINIKRAYPVVIHVDGKDITIYTVKPTLKDVLAQGNITLSPIDKINTPIDSSTYSGMNVTITRVNEKIITQDEDITYETQTVKNDNMIRGQTKVVQEGQNGKREKTIKITYENGKEVSRQVIKDVVVQNPITKIVQVGTLGLLTTSRGESYRYREMKIMDATGYDAPPGSLTYSGATVRRGIIAVDPKVIPLGTRLYVEGYGPGVAADIGEAIKGNIIDLFFTSYKEACNWGRRTVRVYILK</sequence>
<evidence type="ECO:0000259" key="3">
    <source>
        <dbReference type="PROSITE" id="PS51109"/>
    </source>
</evidence>
<dbReference type="Proteomes" id="UP000214975">
    <property type="component" value="Chromosome"/>
</dbReference>
<evidence type="ECO:0000313" key="4">
    <source>
        <dbReference type="EMBL" id="AST57548.1"/>
    </source>
</evidence>
<dbReference type="PANTHER" id="PTHR39160">
    <property type="entry name" value="CELL WALL-BINDING PROTEIN YOCH"/>
    <property type="match status" value="1"/>
</dbReference>
<dbReference type="AlphaFoldDB" id="A0A223HYI9"/>
<keyword evidence="2" id="KW-1133">Transmembrane helix</keyword>
<dbReference type="InterPro" id="IPR011098">
    <property type="entry name" value="G5_dom"/>
</dbReference>
<dbReference type="CDD" id="cd22786">
    <property type="entry name" value="DPBB_YuiC-like"/>
    <property type="match status" value="1"/>
</dbReference>
<dbReference type="Gene3D" id="2.40.40.10">
    <property type="entry name" value="RlpA-like domain"/>
    <property type="match status" value="1"/>
</dbReference>
<dbReference type="Gene3D" id="2.20.230.10">
    <property type="entry name" value="Resuscitation-promoting factor rpfb"/>
    <property type="match status" value="1"/>
</dbReference>
<dbReference type="Pfam" id="PF06725">
    <property type="entry name" value="3D"/>
    <property type="match status" value="1"/>
</dbReference>
<reference evidence="4 5" key="1">
    <citation type="submission" date="2016-08" db="EMBL/GenBank/DDBJ databases">
        <title>A novel genetic cassette of butanologenic Thermoanaerobacterium thermosaccharolyticum that directly convert cellulose to butanol.</title>
        <authorList>
            <person name="Li T."/>
            <person name="He J."/>
        </authorList>
    </citation>
    <scope>NUCLEOTIDE SEQUENCE [LARGE SCALE GENOMIC DNA]</scope>
    <source>
        <strain evidence="4 5">TG57</strain>
    </source>
</reference>
<evidence type="ECO:0000256" key="2">
    <source>
        <dbReference type="SAM" id="Phobius"/>
    </source>
</evidence>
<gene>
    <name evidence="4" type="ORF">Thert_01519</name>
</gene>
<dbReference type="GO" id="GO:0009254">
    <property type="term" value="P:peptidoglycan turnover"/>
    <property type="evidence" value="ECO:0007669"/>
    <property type="project" value="InterPro"/>
</dbReference>
<dbReference type="Pfam" id="PF07501">
    <property type="entry name" value="G5"/>
    <property type="match status" value="1"/>
</dbReference>
<dbReference type="GO" id="GO:0004553">
    <property type="term" value="F:hydrolase activity, hydrolyzing O-glycosyl compounds"/>
    <property type="evidence" value="ECO:0007669"/>
    <property type="project" value="InterPro"/>
</dbReference>
<dbReference type="InterPro" id="IPR051933">
    <property type="entry name" value="Resuscitation_pf_RpfB"/>
</dbReference>
<dbReference type="EMBL" id="CP016893">
    <property type="protein sequence ID" value="AST57548.1"/>
    <property type="molecule type" value="Genomic_DNA"/>
</dbReference>
<keyword evidence="2" id="KW-0812">Transmembrane</keyword>
<dbReference type="SUPFAM" id="SSF50685">
    <property type="entry name" value="Barwin-like endoglucanases"/>
    <property type="match status" value="1"/>
</dbReference>
<proteinExistence type="predicted"/>
<keyword evidence="2" id="KW-0472">Membrane</keyword>
<organism evidence="4 5">
    <name type="scientific">Thermoanaerobacterium thermosaccharolyticum</name>
    <name type="common">Clostridium thermosaccharolyticum</name>
    <dbReference type="NCBI Taxonomy" id="1517"/>
    <lineage>
        <taxon>Bacteria</taxon>
        <taxon>Bacillati</taxon>
        <taxon>Bacillota</taxon>
        <taxon>Clostridia</taxon>
        <taxon>Thermoanaerobacterales</taxon>
        <taxon>Thermoanaerobacteraceae</taxon>
        <taxon>Thermoanaerobacterium</taxon>
    </lineage>
</organism>
<name>A0A223HYI9_THETR</name>
<accession>A0A223HYI9</accession>
<feature type="transmembrane region" description="Helical" evidence="2">
    <location>
        <begin position="21"/>
        <end position="42"/>
    </location>
</feature>
<evidence type="ECO:0000313" key="5">
    <source>
        <dbReference type="Proteomes" id="UP000214975"/>
    </source>
</evidence>
<keyword evidence="1" id="KW-0732">Signal</keyword>
<dbReference type="SMART" id="SM01208">
    <property type="entry name" value="G5"/>
    <property type="match status" value="1"/>
</dbReference>
<evidence type="ECO:0000256" key="1">
    <source>
        <dbReference type="ARBA" id="ARBA00022729"/>
    </source>
</evidence>
<dbReference type="RefSeq" id="WP_094397284.1">
    <property type="nucleotide sequence ID" value="NZ_CP016893.1"/>
</dbReference>
<dbReference type="InterPro" id="IPR007137">
    <property type="entry name" value="DUF348"/>
</dbReference>
<dbReference type="InterPro" id="IPR010611">
    <property type="entry name" value="3D_dom"/>
</dbReference>